<dbReference type="Gene3D" id="3.90.1150.200">
    <property type="match status" value="1"/>
</dbReference>
<dbReference type="AlphaFoldDB" id="A0A6I6GRA7"/>
<gene>
    <name evidence="2" type="ORF">GLV81_16445</name>
</gene>
<reference evidence="2 3" key="1">
    <citation type="submission" date="2019-11" db="EMBL/GenBank/DDBJ databases">
        <authorList>
            <person name="Im W.T."/>
        </authorList>
    </citation>
    <scope>NUCLEOTIDE SEQUENCE [LARGE SCALE GENOMIC DNA]</scope>
    <source>
        <strain evidence="2 3">SB-02</strain>
    </source>
</reference>
<evidence type="ECO:0000313" key="2">
    <source>
        <dbReference type="EMBL" id="QGW29482.1"/>
    </source>
</evidence>
<keyword evidence="3" id="KW-1185">Reference proteome</keyword>
<proteinExistence type="predicted"/>
<dbReference type="RefSeq" id="WP_157479834.1">
    <property type="nucleotide sequence ID" value="NZ_CP046566.1"/>
</dbReference>
<evidence type="ECO:0000313" key="3">
    <source>
        <dbReference type="Proteomes" id="UP000426027"/>
    </source>
</evidence>
<dbReference type="Proteomes" id="UP000426027">
    <property type="component" value="Chromosome"/>
</dbReference>
<feature type="domain" description="YdhG-like" evidence="1">
    <location>
        <begin position="21"/>
        <end position="110"/>
    </location>
</feature>
<accession>A0A6I6GRA7</accession>
<name>A0A6I6GRA7_9BACT</name>
<protein>
    <recommendedName>
        <fullName evidence="1">YdhG-like domain-containing protein</fullName>
    </recommendedName>
</protein>
<organism evidence="2 3">
    <name type="scientific">Phnomibacter ginsenosidimutans</name>
    <dbReference type="NCBI Taxonomy" id="2676868"/>
    <lineage>
        <taxon>Bacteria</taxon>
        <taxon>Pseudomonadati</taxon>
        <taxon>Bacteroidota</taxon>
        <taxon>Chitinophagia</taxon>
        <taxon>Chitinophagales</taxon>
        <taxon>Chitinophagaceae</taxon>
        <taxon>Phnomibacter</taxon>
    </lineage>
</organism>
<dbReference type="EMBL" id="CP046566">
    <property type="protein sequence ID" value="QGW29482.1"/>
    <property type="molecule type" value="Genomic_DNA"/>
</dbReference>
<dbReference type="KEGG" id="fls:GLV81_16445"/>
<dbReference type="SUPFAM" id="SSF159888">
    <property type="entry name" value="YdhG-like"/>
    <property type="match status" value="1"/>
</dbReference>
<sequence>MNNKKYTSVDEYIADQAPEVQEKLQTMRQVIRKAVPLAEECISYCMPAYKQAGVLVYFAAQKKHIGFYPTPSGIQAFADELSGYTTSKGAIQFPLSNPIPKRLVAQITKYRLLENLSKPTKKK</sequence>
<dbReference type="InterPro" id="IPR014922">
    <property type="entry name" value="YdhG-like"/>
</dbReference>
<evidence type="ECO:0000259" key="1">
    <source>
        <dbReference type="Pfam" id="PF08818"/>
    </source>
</evidence>
<dbReference type="Pfam" id="PF08818">
    <property type="entry name" value="DUF1801"/>
    <property type="match status" value="1"/>
</dbReference>